<feature type="signal peptide" evidence="2">
    <location>
        <begin position="1"/>
        <end position="18"/>
    </location>
</feature>
<keyword evidence="4" id="KW-1185">Reference proteome</keyword>
<keyword evidence="2" id="KW-0732">Signal</keyword>
<dbReference type="EMBL" id="JACAZH010000013">
    <property type="protein sequence ID" value="KAF7351679.1"/>
    <property type="molecule type" value="Genomic_DNA"/>
</dbReference>
<proteinExistence type="predicted"/>
<dbReference type="AlphaFoldDB" id="A0A8H6Y4D0"/>
<organism evidence="3 4">
    <name type="scientific">Mycena sanguinolenta</name>
    <dbReference type="NCBI Taxonomy" id="230812"/>
    <lineage>
        <taxon>Eukaryota</taxon>
        <taxon>Fungi</taxon>
        <taxon>Dikarya</taxon>
        <taxon>Basidiomycota</taxon>
        <taxon>Agaricomycotina</taxon>
        <taxon>Agaricomycetes</taxon>
        <taxon>Agaricomycetidae</taxon>
        <taxon>Agaricales</taxon>
        <taxon>Marasmiineae</taxon>
        <taxon>Mycenaceae</taxon>
        <taxon>Mycena</taxon>
    </lineage>
</organism>
<dbReference type="Proteomes" id="UP000623467">
    <property type="component" value="Unassembled WGS sequence"/>
</dbReference>
<feature type="region of interest" description="Disordered" evidence="1">
    <location>
        <begin position="191"/>
        <end position="213"/>
    </location>
</feature>
<reference evidence="3" key="1">
    <citation type="submission" date="2020-05" db="EMBL/GenBank/DDBJ databases">
        <title>Mycena genomes resolve the evolution of fungal bioluminescence.</title>
        <authorList>
            <person name="Tsai I.J."/>
        </authorList>
    </citation>
    <scope>NUCLEOTIDE SEQUENCE</scope>
    <source>
        <strain evidence="3">160909Yilan</strain>
    </source>
</reference>
<accession>A0A8H6Y4D0</accession>
<evidence type="ECO:0000313" key="4">
    <source>
        <dbReference type="Proteomes" id="UP000623467"/>
    </source>
</evidence>
<comment type="caution">
    <text evidence="3">The sequence shown here is derived from an EMBL/GenBank/DDBJ whole genome shotgun (WGS) entry which is preliminary data.</text>
</comment>
<evidence type="ECO:0000256" key="2">
    <source>
        <dbReference type="SAM" id="SignalP"/>
    </source>
</evidence>
<name>A0A8H6Y4D0_9AGAR</name>
<evidence type="ECO:0000256" key="1">
    <source>
        <dbReference type="SAM" id="MobiDB-lite"/>
    </source>
</evidence>
<feature type="chain" id="PRO_5034695841" evidence="2">
    <location>
        <begin position="19"/>
        <end position="213"/>
    </location>
</feature>
<sequence length="213" mass="23065">MVRLLLICLFASAGVAVAKVKRQAPPPTTNASTSSEVFDTFDPNALDNFLFVISPSAVLNPSNQTFFNNTFSSAGRFFCSGSNFSLSTNITSVPISQGVVQDSEVEIDAYLDANNQAMGYGIFSNDQDVYVPNNATAGQVVGCSDSIDDDGTSQNLTIIFTITQRKYVQRGDTVRTAHTISLPQLESVLRAPERDRLSQPDEIPDPRPAIVFD</sequence>
<protein>
    <submittedName>
        <fullName evidence="3">Uncharacterized protein</fullName>
    </submittedName>
</protein>
<evidence type="ECO:0000313" key="3">
    <source>
        <dbReference type="EMBL" id="KAF7351679.1"/>
    </source>
</evidence>
<gene>
    <name evidence="3" type="ORF">MSAN_01600800</name>
</gene>